<dbReference type="Pfam" id="PF11597">
    <property type="entry name" value="Med13_N"/>
    <property type="match status" value="1"/>
</dbReference>
<feature type="region of interest" description="Disordered" evidence="12">
    <location>
        <begin position="631"/>
        <end position="650"/>
    </location>
</feature>
<evidence type="ECO:0000256" key="5">
    <source>
        <dbReference type="ARBA" id="ARBA00023015"/>
    </source>
</evidence>
<feature type="region of interest" description="Disordered" evidence="12">
    <location>
        <begin position="779"/>
        <end position="810"/>
    </location>
</feature>
<feature type="domain" description="Mediator complex subunit Med13 N-terminal" evidence="14">
    <location>
        <begin position="3"/>
        <end position="377"/>
    </location>
</feature>
<evidence type="ECO:0000256" key="7">
    <source>
        <dbReference type="ARBA" id="ARBA00023163"/>
    </source>
</evidence>
<evidence type="ECO:0000259" key="13">
    <source>
        <dbReference type="Pfam" id="PF06333"/>
    </source>
</evidence>
<dbReference type="InterPro" id="IPR009401">
    <property type="entry name" value="Med13_C"/>
</dbReference>
<feature type="region of interest" description="Disordered" evidence="12">
    <location>
        <begin position="559"/>
        <end position="610"/>
    </location>
</feature>
<evidence type="ECO:0000256" key="6">
    <source>
        <dbReference type="ARBA" id="ARBA00023159"/>
    </source>
</evidence>
<feature type="compositionally biased region" description="Low complexity" evidence="12">
    <location>
        <begin position="115"/>
        <end position="126"/>
    </location>
</feature>
<feature type="region of interest" description="Disordered" evidence="12">
    <location>
        <begin position="421"/>
        <end position="499"/>
    </location>
</feature>
<proteinExistence type="inferred from homology"/>
<feature type="compositionally biased region" description="Low complexity" evidence="12">
    <location>
        <begin position="710"/>
        <end position="723"/>
    </location>
</feature>
<dbReference type="GO" id="GO:0045944">
    <property type="term" value="P:positive regulation of transcription by RNA polymerase II"/>
    <property type="evidence" value="ECO:0007669"/>
    <property type="project" value="TreeGrafter"/>
</dbReference>
<dbReference type="Proteomes" id="UP000803844">
    <property type="component" value="Unassembled WGS sequence"/>
</dbReference>
<feature type="compositionally biased region" description="Basic and acidic residues" evidence="12">
    <location>
        <begin position="421"/>
        <end position="444"/>
    </location>
</feature>
<comment type="function">
    <text evidence="9 11">Component of the SRB8-11 complex. The SRB8-11 complex is a regulatory module of the Mediator complex which is itself involved in regulation of basal and activated RNA polymerase II-dependent transcription. The SRB8-11 complex may be involved in the transcriptional repression of a subset of genes regulated by Mediator. It may inhibit the association of the Mediator complex with RNA polymerase II to form the holoenzyme complex.</text>
</comment>
<dbReference type="PANTHER" id="PTHR48249">
    <property type="entry name" value="MEDIATOR OF RNA POLYMERASE II TRANSCRIPTION SUBUNIT 13"/>
    <property type="match status" value="1"/>
</dbReference>
<keyword evidence="5 11" id="KW-0805">Transcription regulation</keyword>
<dbReference type="InterPro" id="IPR051139">
    <property type="entry name" value="Mediator_complx_sub13"/>
</dbReference>
<feature type="region of interest" description="Disordered" evidence="12">
    <location>
        <begin position="112"/>
        <end position="133"/>
    </location>
</feature>
<evidence type="ECO:0000256" key="3">
    <source>
        <dbReference type="ARBA" id="ARBA00019618"/>
    </source>
</evidence>
<reference evidence="16" key="1">
    <citation type="journal article" date="2020" name="Phytopathology">
        <title>Genome sequence of the chestnut blight fungus Cryphonectria parasitica EP155: A fundamental resource for an archetypical invasive plant pathogen.</title>
        <authorList>
            <person name="Crouch J.A."/>
            <person name="Dawe A."/>
            <person name="Aerts A."/>
            <person name="Barry K."/>
            <person name="Churchill A.C.L."/>
            <person name="Grimwood J."/>
            <person name="Hillman B."/>
            <person name="Milgroom M.G."/>
            <person name="Pangilinan J."/>
            <person name="Smith M."/>
            <person name="Salamov A."/>
            <person name="Schmutz J."/>
            <person name="Yadav J."/>
            <person name="Grigoriev I.V."/>
            <person name="Nuss D."/>
        </authorList>
    </citation>
    <scope>NUCLEOTIDE SEQUENCE</scope>
    <source>
        <strain evidence="16">EP155</strain>
    </source>
</reference>
<accession>A0A9P4XVL8</accession>
<feature type="compositionally biased region" description="Pro residues" evidence="12">
    <location>
        <begin position="589"/>
        <end position="601"/>
    </location>
</feature>
<comment type="subunit">
    <text evidence="11">Component of the SRB8-11 complex, which itself associates with the Mediator complex.</text>
</comment>
<dbReference type="OrthoDB" id="103819at2759"/>
<evidence type="ECO:0000256" key="10">
    <source>
        <dbReference type="ARBA" id="ARBA00032008"/>
    </source>
</evidence>
<evidence type="ECO:0000313" key="17">
    <source>
        <dbReference type="Proteomes" id="UP000803844"/>
    </source>
</evidence>
<evidence type="ECO:0000256" key="12">
    <source>
        <dbReference type="SAM" id="MobiDB-lite"/>
    </source>
</evidence>
<comment type="similarity">
    <text evidence="2 11">Belongs to the Mediator complex subunit 13 family.</text>
</comment>
<dbReference type="Pfam" id="PF06333">
    <property type="entry name" value="Med13_C"/>
    <property type="match status" value="1"/>
</dbReference>
<sequence>MDPGEYETNTLLINNVSSVAFKIYEPAPPSSSPYTFAASDVESALRNEGHLVYADPLRRAIWCFWLGRGDESPLGDLSPGANLHACGHNLAMVEEGMLEPVSLFKNRIMTPNAMSTPSSSSPSGSGVDMGLRPPTTPGGIMTSGGLASEADVKSSFGYTVDLKSYGAISPKDIHEYFVASVLGSLSHRFCSKTGAIPLDSKSFILPSEGGFADHESSQTPAPSIFASLRVHLTTTGSLLIGISLTVVEGIWAGSDGLSAPPHMSGSTVLAAPLGMFGTLPASSDVDQYSVDGSIAQSPDTQVTRYRADVDGRSSHWRSTCCKLLEMRGISSATLSKSSWINIQFLRRKPNELRTDGKRTPMVNPHAQLMWPAALCYRKRTRKPVIIQNSFELGHASAKDEFDALKSAQHWFLNNTEREDLLSTRKKEREAATSSKESGETDSRLLHSGLSPNAPRRTSNPGAAGGTMYPTPPDGVQNATGITPTIDGTTSSPGNPVPSTAMVDIDTSMTVPGGLTDAFGDAWEGSEIKREQSFNQENWDLNNDVFVDNDITDADFNFFDDENPTGMDANISELPDMDTGPSNIDSSQPPSIPEPQQPPPQQDPIKIEPPSAQPVFAKPELKHARSILERNRDHAKAGPSNGIKRHPSPFDPATVYKKLKLSLAPSISPITSSTRRGSAFDKLDFDRSFAAVNKKYEHNGRFDFREEEQTSDTPPRTGSPPTTGYLQRHGKARTTLKELPANLGSQVAGMAAAVNSRMTASEAAHADESTSDADDISLVSDQDDMSDFSDEPSSPTKASIQRRRFADDNESVAASTRDFEAMDELAFNADLSKLSISNSPESTVARYFADPEPIMPRVPLSDEEYIMVAQILTEQAVSGCLNYALNGLMHTGLDLSRPQRKMMRGLRSSVHALQTILPPCLQSATTCQLRQLVDTQDVPLLAAPSRIQPRPPGGGPEQRPSLVQIAPPHLELRRYETKLSVLPSAVNFWESLGLGPSQGSKDVHSVCVFPNLDGMADSAGIFLDRLSNVYESLKLGSFDRMPSSPNVPNGLLPFEVDKTTNAPTTSQGSRSGQPLVDDMAKLAVAIFNTTSVSKNFVVFFVYTPENPGTIVESCLAFQRMFELYRRALTERKKPAQNELVLQLVPLNFVGTPTSMVVLSPGDCIRICLEVYDRCTLFGGPMPSPAIVLEQQPVTSGISFQLRNPPSPNVLQENSVMHIAYAQSVDDRWITTAWTDNRGCKQMTASYCLGRKGRPLSRSFADIAHEIWATTHDLTSIWKVHWRIVITKIGVMDPAEINEWITLAQKESKSSFSLVLLTVDTNPSLQLVPSVPKTSMAGQATFYSTPVSTPQPATMSPEAVGNPSTPKGAPTSTNVSTPVADNNAVEADTDATLVDVSDTTWGAVLSHRLNTSCSLTDPTPALISGYLIRRGGLRADDPPTVMEVNVIHCEGNPRVLELLLREMLSVFRGLGTIARARSVTEKEGDVRPWHVAAVEKGLRALYQLM</sequence>
<feature type="compositionally biased region" description="Polar residues" evidence="12">
    <location>
        <begin position="476"/>
        <end position="497"/>
    </location>
</feature>
<feature type="region of interest" description="Disordered" evidence="12">
    <location>
        <begin position="699"/>
        <end position="727"/>
    </location>
</feature>
<dbReference type="RefSeq" id="XP_040772725.1">
    <property type="nucleotide sequence ID" value="XM_040918455.1"/>
</dbReference>
<evidence type="ECO:0000313" key="16">
    <source>
        <dbReference type="EMBL" id="KAF3761746.1"/>
    </source>
</evidence>
<evidence type="ECO:0000256" key="11">
    <source>
        <dbReference type="RuleBase" id="RU364134"/>
    </source>
</evidence>
<dbReference type="EMBL" id="MU032351">
    <property type="protein sequence ID" value="KAF3761746.1"/>
    <property type="molecule type" value="Genomic_DNA"/>
</dbReference>
<dbReference type="GeneID" id="63835584"/>
<evidence type="ECO:0000256" key="8">
    <source>
        <dbReference type="ARBA" id="ARBA00023242"/>
    </source>
</evidence>
<evidence type="ECO:0000256" key="9">
    <source>
        <dbReference type="ARBA" id="ARBA00025661"/>
    </source>
</evidence>
<keyword evidence="4 11" id="KW-0678">Repressor</keyword>
<evidence type="ECO:0000256" key="4">
    <source>
        <dbReference type="ARBA" id="ARBA00022491"/>
    </source>
</evidence>
<dbReference type="PANTHER" id="PTHR48249:SF3">
    <property type="entry name" value="MEDIATOR OF RNA POLYMERASE II TRANSCRIPTION SUBUNIT 13"/>
    <property type="match status" value="1"/>
</dbReference>
<dbReference type="Pfam" id="PF18296">
    <property type="entry name" value="MID_MedPIWI"/>
    <property type="match status" value="1"/>
</dbReference>
<dbReference type="InterPro" id="IPR041285">
    <property type="entry name" value="MID_MedPIWI"/>
</dbReference>
<evidence type="ECO:0000256" key="2">
    <source>
        <dbReference type="ARBA" id="ARBA00009354"/>
    </source>
</evidence>
<evidence type="ECO:0000259" key="14">
    <source>
        <dbReference type="Pfam" id="PF11597"/>
    </source>
</evidence>
<organism evidence="16 17">
    <name type="scientific">Cryphonectria parasitica (strain ATCC 38755 / EP155)</name>
    <dbReference type="NCBI Taxonomy" id="660469"/>
    <lineage>
        <taxon>Eukaryota</taxon>
        <taxon>Fungi</taxon>
        <taxon>Dikarya</taxon>
        <taxon>Ascomycota</taxon>
        <taxon>Pezizomycotina</taxon>
        <taxon>Sordariomycetes</taxon>
        <taxon>Sordariomycetidae</taxon>
        <taxon>Diaporthales</taxon>
        <taxon>Cryphonectriaceae</taxon>
        <taxon>Cryphonectria-Endothia species complex</taxon>
        <taxon>Cryphonectria</taxon>
    </lineage>
</organism>
<feature type="domain" description="Mediator complex subunit Med13 C-terminal" evidence="13">
    <location>
        <begin position="1182"/>
        <end position="1492"/>
    </location>
</feature>
<feature type="compositionally biased region" description="Polar residues" evidence="12">
    <location>
        <begin position="1360"/>
        <end position="1377"/>
    </location>
</feature>
<dbReference type="GO" id="GO:0016592">
    <property type="term" value="C:mediator complex"/>
    <property type="evidence" value="ECO:0007669"/>
    <property type="project" value="InterPro"/>
</dbReference>
<comment type="subcellular location">
    <subcellularLocation>
        <location evidence="1 11">Nucleus</location>
    </subcellularLocation>
</comment>
<keyword evidence="6 11" id="KW-0010">Activator</keyword>
<feature type="domain" description="MID" evidence="15">
    <location>
        <begin position="1000"/>
        <end position="1173"/>
    </location>
</feature>
<keyword evidence="17" id="KW-1185">Reference proteome</keyword>
<keyword evidence="8 11" id="KW-0539">Nucleus</keyword>
<evidence type="ECO:0000256" key="1">
    <source>
        <dbReference type="ARBA" id="ARBA00004123"/>
    </source>
</evidence>
<dbReference type="GO" id="GO:0003713">
    <property type="term" value="F:transcription coactivator activity"/>
    <property type="evidence" value="ECO:0007669"/>
    <property type="project" value="TreeGrafter"/>
</dbReference>
<evidence type="ECO:0000259" key="15">
    <source>
        <dbReference type="Pfam" id="PF18296"/>
    </source>
</evidence>
<dbReference type="InterPro" id="IPR021643">
    <property type="entry name" value="Mediator_Med13_N"/>
</dbReference>
<comment type="caution">
    <text evidence="16">The sequence shown here is derived from an EMBL/GenBank/DDBJ whole genome shotgun (WGS) entry which is preliminary data.</text>
</comment>
<feature type="region of interest" description="Disordered" evidence="12">
    <location>
        <begin position="1345"/>
        <end position="1377"/>
    </location>
</feature>
<keyword evidence="7 11" id="KW-0804">Transcription</keyword>
<protein>
    <recommendedName>
        <fullName evidence="3 11">Mediator of RNA polymerase II transcription subunit 13</fullName>
    </recommendedName>
    <alternativeName>
        <fullName evidence="10 11">Mediator complex subunit 13</fullName>
    </alternativeName>
</protein>
<name>A0A9P4XVL8_CRYP1</name>
<feature type="compositionally biased region" description="Acidic residues" evidence="12">
    <location>
        <begin position="779"/>
        <end position="789"/>
    </location>
</feature>
<gene>
    <name evidence="16" type="ORF">M406DRAFT_281813</name>
</gene>